<proteinExistence type="predicted"/>
<dbReference type="SUPFAM" id="SSF51905">
    <property type="entry name" value="FAD/NAD(P)-binding domain"/>
    <property type="match status" value="2"/>
</dbReference>
<dbReference type="InterPro" id="IPR017584">
    <property type="entry name" value="Pyridine_nucleo_diS_OxRdtase_N"/>
</dbReference>
<dbReference type="NCBIfam" id="TIGR03169">
    <property type="entry name" value="Nterm_to_SelD"/>
    <property type="match status" value="1"/>
</dbReference>
<dbReference type="Pfam" id="PF07992">
    <property type="entry name" value="Pyr_redox_2"/>
    <property type="match status" value="1"/>
</dbReference>
<dbReference type="Gene3D" id="3.50.50.100">
    <property type="match status" value="1"/>
</dbReference>
<evidence type="ECO:0000256" key="1">
    <source>
        <dbReference type="ARBA" id="ARBA00001974"/>
    </source>
</evidence>
<evidence type="ECO:0000256" key="3">
    <source>
        <dbReference type="ARBA" id="ARBA00022827"/>
    </source>
</evidence>
<dbReference type="PANTHER" id="PTHR42913">
    <property type="entry name" value="APOPTOSIS-INDUCING FACTOR 1"/>
    <property type="match status" value="1"/>
</dbReference>
<dbReference type="InterPro" id="IPR051169">
    <property type="entry name" value="NADH-Q_oxidoreductase"/>
</dbReference>
<keyword evidence="7" id="KW-1185">Reference proteome</keyword>
<keyword evidence="2" id="KW-0285">Flavoprotein</keyword>
<evidence type="ECO:0000259" key="5">
    <source>
        <dbReference type="Pfam" id="PF07992"/>
    </source>
</evidence>
<dbReference type="InterPro" id="IPR036188">
    <property type="entry name" value="FAD/NAD-bd_sf"/>
</dbReference>
<dbReference type="InterPro" id="IPR023753">
    <property type="entry name" value="FAD/NAD-binding_dom"/>
</dbReference>
<dbReference type="Proteomes" id="UP001500604">
    <property type="component" value="Unassembled WGS sequence"/>
</dbReference>
<evidence type="ECO:0000256" key="4">
    <source>
        <dbReference type="ARBA" id="ARBA00023002"/>
    </source>
</evidence>
<dbReference type="EMBL" id="BAABFL010000439">
    <property type="protein sequence ID" value="GAA4651152.1"/>
    <property type="molecule type" value="Genomic_DNA"/>
</dbReference>
<gene>
    <name evidence="6" type="ORF">GCM10023116_34350</name>
</gene>
<sequence>MTNKTIVLAGGGHAHALLLHQLIRKPLPDAQVVMVSPDRYTPYSGMLPGLIAGQYQPNEMHINLAELCRLAGCEFVKGHAVKLDADNAILSIDGGRGFHYDWLSINTGSLPQSPEGFGQSDRGMTVIGVKPVKQFLSWLEDLEVQLPVLPYFALGVLGLGAAGAEVALALEQRLCQRFPGVTTHLVGAGGLLSGYPLTVQQYVREQLVARNIRLHENVQASLVPGGLQNGQGKTIFLNAVVLCTSARPDGWLQGSGLSLDEQGFVRVDNALRSLSHPNVFAAGDIATLSSQPHPKSGVYAVRHAAVLEVNLRHLLMGKRTIAYKPQRQSLALLNMADGRAIGARGAVTVSGRWVWHWKHWLDQRFMKQFPRGFLR</sequence>
<dbReference type="RefSeq" id="WP_345197471.1">
    <property type="nucleotide sequence ID" value="NZ_BAABFL010000439.1"/>
</dbReference>
<protein>
    <submittedName>
        <fullName evidence="6">FAD-dependent oxidoreductase</fullName>
    </submittedName>
</protein>
<dbReference type="PANTHER" id="PTHR42913:SF9">
    <property type="entry name" value="SLR1591 PROTEIN"/>
    <property type="match status" value="1"/>
</dbReference>
<keyword evidence="4" id="KW-0560">Oxidoreductase</keyword>
<evidence type="ECO:0000313" key="7">
    <source>
        <dbReference type="Proteomes" id="UP001500604"/>
    </source>
</evidence>
<feature type="domain" description="FAD/NAD(P)-binding" evidence="5">
    <location>
        <begin position="6"/>
        <end position="304"/>
    </location>
</feature>
<evidence type="ECO:0000313" key="6">
    <source>
        <dbReference type="EMBL" id="GAA4651152.1"/>
    </source>
</evidence>
<accession>A0ABP8V862</accession>
<comment type="caution">
    <text evidence="6">The sequence shown here is derived from an EMBL/GenBank/DDBJ whole genome shotgun (WGS) entry which is preliminary data.</text>
</comment>
<comment type="cofactor">
    <cofactor evidence="1">
        <name>FAD</name>
        <dbReference type="ChEBI" id="CHEBI:57692"/>
    </cofactor>
</comment>
<evidence type="ECO:0000256" key="2">
    <source>
        <dbReference type="ARBA" id="ARBA00022630"/>
    </source>
</evidence>
<name>A0ABP8V862_9GAMM</name>
<reference evidence="7" key="1">
    <citation type="journal article" date="2019" name="Int. J. Syst. Evol. Microbiol.">
        <title>The Global Catalogue of Microorganisms (GCM) 10K type strain sequencing project: providing services to taxonomists for standard genome sequencing and annotation.</title>
        <authorList>
            <consortium name="The Broad Institute Genomics Platform"/>
            <consortium name="The Broad Institute Genome Sequencing Center for Infectious Disease"/>
            <person name="Wu L."/>
            <person name="Ma J."/>
        </authorList>
    </citation>
    <scope>NUCLEOTIDE SEQUENCE [LARGE SCALE GENOMIC DNA]</scope>
    <source>
        <strain evidence="7">JCM 17805</strain>
    </source>
</reference>
<organism evidence="6 7">
    <name type="scientific">Kistimonas scapharcae</name>
    <dbReference type="NCBI Taxonomy" id="1036133"/>
    <lineage>
        <taxon>Bacteria</taxon>
        <taxon>Pseudomonadati</taxon>
        <taxon>Pseudomonadota</taxon>
        <taxon>Gammaproteobacteria</taxon>
        <taxon>Oceanospirillales</taxon>
        <taxon>Endozoicomonadaceae</taxon>
        <taxon>Kistimonas</taxon>
    </lineage>
</organism>
<keyword evidence="3" id="KW-0274">FAD</keyword>